<dbReference type="EMBL" id="JAGFBR010000004">
    <property type="protein sequence ID" value="KAH0468457.1"/>
    <property type="molecule type" value="Genomic_DNA"/>
</dbReference>
<proteinExistence type="predicted"/>
<reference evidence="2 3" key="1">
    <citation type="journal article" date="2021" name="Hortic Res">
        <title>Chromosome-scale assembly of the Dendrobium chrysotoxum genome enhances the understanding of orchid evolution.</title>
        <authorList>
            <person name="Zhang Y."/>
            <person name="Zhang G.Q."/>
            <person name="Zhang D."/>
            <person name="Liu X.D."/>
            <person name="Xu X.Y."/>
            <person name="Sun W.H."/>
            <person name="Yu X."/>
            <person name="Zhu X."/>
            <person name="Wang Z.W."/>
            <person name="Zhao X."/>
            <person name="Zhong W.Y."/>
            <person name="Chen H."/>
            <person name="Yin W.L."/>
            <person name="Huang T."/>
            <person name="Niu S.C."/>
            <person name="Liu Z.J."/>
        </authorList>
    </citation>
    <scope>NUCLEOTIDE SEQUENCE [LARGE SCALE GENOMIC DNA]</scope>
    <source>
        <strain evidence="2">Lindl</strain>
    </source>
</reference>
<feature type="compositionally biased region" description="Low complexity" evidence="1">
    <location>
        <begin position="128"/>
        <end position="141"/>
    </location>
</feature>
<name>A0AAV7HJA6_DENCH</name>
<comment type="caution">
    <text evidence="2">The sequence shown here is derived from an EMBL/GenBank/DDBJ whole genome shotgun (WGS) entry which is preliminary data.</text>
</comment>
<sequence>MLNFSPATDRRWTSTQPSTVVGLLPSHRPTPHFRSAADLYWTSAQPSIVVEPLPGLRLDRGQEILSRQRRVVTSVSRALTVAQVYDIPSIRADADLPHSALPHSHATDTRPSPSRLSRFAHPRRAGGRLRLPSSLDLSSAKSRSKSRPPLPSRARRRRKPRPSENNEIPAEFPAEILSPEPATEFRADWSAGNFTSYFPAEIPSVYFRRLNRRRFDGFFNIPTHIPPVISGGYSGGFTAG</sequence>
<feature type="region of interest" description="Disordered" evidence="1">
    <location>
        <begin position="96"/>
        <end position="175"/>
    </location>
</feature>
<dbReference type="AlphaFoldDB" id="A0AAV7HJA6"/>
<gene>
    <name evidence="2" type="ORF">IEQ34_003490</name>
</gene>
<evidence type="ECO:0000313" key="2">
    <source>
        <dbReference type="EMBL" id="KAH0468457.1"/>
    </source>
</evidence>
<protein>
    <submittedName>
        <fullName evidence="2">Uncharacterized protein</fullName>
    </submittedName>
</protein>
<feature type="compositionally biased region" description="Basic residues" evidence="1">
    <location>
        <begin position="118"/>
        <end position="127"/>
    </location>
</feature>
<evidence type="ECO:0000313" key="3">
    <source>
        <dbReference type="Proteomes" id="UP000775213"/>
    </source>
</evidence>
<accession>A0AAV7HJA6</accession>
<evidence type="ECO:0000256" key="1">
    <source>
        <dbReference type="SAM" id="MobiDB-lite"/>
    </source>
</evidence>
<organism evidence="2 3">
    <name type="scientific">Dendrobium chrysotoxum</name>
    <name type="common">Orchid</name>
    <dbReference type="NCBI Taxonomy" id="161865"/>
    <lineage>
        <taxon>Eukaryota</taxon>
        <taxon>Viridiplantae</taxon>
        <taxon>Streptophyta</taxon>
        <taxon>Embryophyta</taxon>
        <taxon>Tracheophyta</taxon>
        <taxon>Spermatophyta</taxon>
        <taxon>Magnoliopsida</taxon>
        <taxon>Liliopsida</taxon>
        <taxon>Asparagales</taxon>
        <taxon>Orchidaceae</taxon>
        <taxon>Epidendroideae</taxon>
        <taxon>Malaxideae</taxon>
        <taxon>Dendrobiinae</taxon>
        <taxon>Dendrobium</taxon>
    </lineage>
</organism>
<keyword evidence="3" id="KW-1185">Reference proteome</keyword>
<dbReference type="Proteomes" id="UP000775213">
    <property type="component" value="Unassembled WGS sequence"/>
</dbReference>